<dbReference type="GO" id="GO:0006355">
    <property type="term" value="P:regulation of DNA-templated transcription"/>
    <property type="evidence" value="ECO:0007669"/>
    <property type="project" value="InterPro"/>
</dbReference>
<keyword evidence="3" id="KW-0804">Transcription</keyword>
<dbReference type="Gene3D" id="2.60.120.10">
    <property type="entry name" value="Jelly Rolls"/>
    <property type="match status" value="1"/>
</dbReference>
<organism evidence="6 7">
    <name type="scientific">Paracoccus gahaiensis</name>
    <dbReference type="NCBI Taxonomy" id="1706839"/>
    <lineage>
        <taxon>Bacteria</taxon>
        <taxon>Pseudomonadati</taxon>
        <taxon>Pseudomonadota</taxon>
        <taxon>Alphaproteobacteria</taxon>
        <taxon>Rhodobacterales</taxon>
        <taxon>Paracoccaceae</taxon>
        <taxon>Paracoccus</taxon>
    </lineage>
</organism>
<keyword evidence="1" id="KW-0805">Transcription regulation</keyword>
<feature type="domain" description="Cyclic nucleotide-binding" evidence="4">
    <location>
        <begin position="28"/>
        <end position="84"/>
    </location>
</feature>
<keyword evidence="2" id="KW-0238">DNA-binding</keyword>
<evidence type="ECO:0000259" key="5">
    <source>
        <dbReference type="PROSITE" id="PS51063"/>
    </source>
</evidence>
<dbReference type="SUPFAM" id="SSF46785">
    <property type="entry name" value="Winged helix' DNA-binding domain"/>
    <property type="match status" value="1"/>
</dbReference>
<dbReference type="GO" id="GO:0003677">
    <property type="term" value="F:DNA binding"/>
    <property type="evidence" value="ECO:0007669"/>
    <property type="project" value="UniProtKB-KW"/>
</dbReference>
<proteinExistence type="predicted"/>
<dbReference type="PROSITE" id="PS51063">
    <property type="entry name" value="HTH_CRP_2"/>
    <property type="match status" value="1"/>
</dbReference>
<dbReference type="SUPFAM" id="SSF51206">
    <property type="entry name" value="cAMP-binding domain-like"/>
    <property type="match status" value="1"/>
</dbReference>
<protein>
    <submittedName>
        <fullName evidence="6">Crp/Fnr family transcriptional regulator</fullName>
    </submittedName>
</protein>
<dbReference type="InterPro" id="IPR036390">
    <property type="entry name" value="WH_DNA-bd_sf"/>
</dbReference>
<dbReference type="AlphaFoldDB" id="A0A4U0RAG2"/>
<dbReference type="InterPro" id="IPR014710">
    <property type="entry name" value="RmlC-like_jellyroll"/>
</dbReference>
<dbReference type="SMART" id="SM00419">
    <property type="entry name" value="HTH_CRP"/>
    <property type="match status" value="1"/>
</dbReference>
<evidence type="ECO:0000256" key="3">
    <source>
        <dbReference type="ARBA" id="ARBA00023163"/>
    </source>
</evidence>
<dbReference type="Pfam" id="PF00027">
    <property type="entry name" value="cNMP_binding"/>
    <property type="match status" value="1"/>
</dbReference>
<evidence type="ECO:0000259" key="4">
    <source>
        <dbReference type="PROSITE" id="PS50042"/>
    </source>
</evidence>
<dbReference type="InterPro" id="IPR012318">
    <property type="entry name" value="HTH_CRP"/>
</dbReference>
<dbReference type="Proteomes" id="UP000309747">
    <property type="component" value="Unassembled WGS sequence"/>
</dbReference>
<evidence type="ECO:0000313" key="6">
    <source>
        <dbReference type="EMBL" id="TJZ92027.1"/>
    </source>
</evidence>
<comment type="caution">
    <text evidence="6">The sequence shown here is derived from an EMBL/GenBank/DDBJ whole genome shotgun (WGS) entry which is preliminary data.</text>
</comment>
<dbReference type="OrthoDB" id="7584044at2"/>
<dbReference type="PROSITE" id="PS50042">
    <property type="entry name" value="CNMP_BINDING_3"/>
    <property type="match status" value="1"/>
</dbReference>
<dbReference type="EMBL" id="SUNI01000006">
    <property type="protein sequence ID" value="TJZ92027.1"/>
    <property type="molecule type" value="Genomic_DNA"/>
</dbReference>
<dbReference type="Pfam" id="PF13545">
    <property type="entry name" value="HTH_Crp_2"/>
    <property type="match status" value="1"/>
</dbReference>
<evidence type="ECO:0000256" key="2">
    <source>
        <dbReference type="ARBA" id="ARBA00023125"/>
    </source>
</evidence>
<feature type="domain" description="HTH crp-type" evidence="5">
    <location>
        <begin position="151"/>
        <end position="223"/>
    </location>
</feature>
<evidence type="ECO:0000313" key="7">
    <source>
        <dbReference type="Proteomes" id="UP000309747"/>
    </source>
</evidence>
<sequence>MKRRQTIDNLLARKLGQVIRLSATDLHLLDGLVEGSYEVAHGEDIIKQGDTPRFVHLVLDGVVCRNKVLPNGDRAIVGLLLPGDLCDLHIAILGRMDHNISALSDCRIVDIPHRKVAEMTSNSRQLSMALWWATLVDEAILREWLVGLGRRRADRRAAHLLCEILARLEAVGRGQDRMVPLGHQQLADVLGITSVHLHRVLGVLKSRDLIAQQDRRILVTDMAGLRDYGQFDPDYLHQDDNLSPLAEWVLAG</sequence>
<keyword evidence="7" id="KW-1185">Reference proteome</keyword>
<dbReference type="InterPro" id="IPR000595">
    <property type="entry name" value="cNMP-bd_dom"/>
</dbReference>
<evidence type="ECO:0000256" key="1">
    <source>
        <dbReference type="ARBA" id="ARBA00023015"/>
    </source>
</evidence>
<reference evidence="6 7" key="1">
    <citation type="submission" date="2019-04" db="EMBL/GenBank/DDBJ databases">
        <authorList>
            <person name="Li J."/>
        </authorList>
    </citation>
    <scope>NUCLEOTIDE SEQUENCE [LARGE SCALE GENOMIC DNA]</scope>
    <source>
        <strain evidence="6 7">KCTC 42687</strain>
    </source>
</reference>
<dbReference type="InterPro" id="IPR018490">
    <property type="entry name" value="cNMP-bd_dom_sf"/>
</dbReference>
<name>A0A4U0RAG2_9RHOB</name>
<accession>A0A4U0RAG2</accession>
<gene>
    <name evidence="6" type="ORF">FA743_09435</name>
</gene>
<dbReference type="CDD" id="cd00038">
    <property type="entry name" value="CAP_ED"/>
    <property type="match status" value="1"/>
</dbReference>